<dbReference type="OrthoDB" id="5817083at2759"/>
<keyword evidence="4" id="KW-0863">Zinc-finger</keyword>
<keyword evidence="2" id="KW-0812">Transmembrane</keyword>
<evidence type="ECO:0000259" key="9">
    <source>
        <dbReference type="PROSITE" id="PS51292"/>
    </source>
</evidence>
<dbReference type="OMA" id="KTWIGLP"/>
<evidence type="ECO:0000256" key="4">
    <source>
        <dbReference type="ARBA" id="ARBA00022771"/>
    </source>
</evidence>
<feature type="compositionally biased region" description="Acidic residues" evidence="8">
    <location>
        <begin position="40"/>
        <end position="49"/>
    </location>
</feature>
<dbReference type="GO" id="GO:0016020">
    <property type="term" value="C:membrane"/>
    <property type="evidence" value="ECO:0007669"/>
    <property type="project" value="UniProtKB-SubCell"/>
</dbReference>
<gene>
    <name evidence="10" type="primary">ABSGL_11866.1 scaffold 12357</name>
</gene>
<feature type="compositionally biased region" description="Polar residues" evidence="8">
    <location>
        <begin position="90"/>
        <end position="103"/>
    </location>
</feature>
<dbReference type="Gene3D" id="3.30.40.10">
    <property type="entry name" value="Zinc/RING finger domain, C3HC4 (zinc finger)"/>
    <property type="match status" value="1"/>
</dbReference>
<feature type="region of interest" description="Disordered" evidence="8">
    <location>
        <begin position="1"/>
        <end position="108"/>
    </location>
</feature>
<accession>A0A168R2L3</accession>
<dbReference type="InterPro" id="IPR011016">
    <property type="entry name" value="Znf_RING-CH"/>
</dbReference>
<comment type="subcellular location">
    <subcellularLocation>
        <location evidence="1">Membrane</location>
        <topology evidence="1">Multi-pass membrane protein</topology>
    </subcellularLocation>
</comment>
<evidence type="ECO:0000256" key="7">
    <source>
        <dbReference type="ARBA" id="ARBA00023136"/>
    </source>
</evidence>
<dbReference type="InParanoid" id="A0A168R2L3"/>
<dbReference type="AlphaFoldDB" id="A0A168R2L3"/>
<dbReference type="PANTHER" id="PTHR46283">
    <property type="entry name" value="E3 UBIQUITIN-PROTEIN LIGASE MARCH5"/>
    <property type="match status" value="1"/>
</dbReference>
<dbReference type="GO" id="GO:0008270">
    <property type="term" value="F:zinc ion binding"/>
    <property type="evidence" value="ECO:0007669"/>
    <property type="project" value="UniProtKB-KW"/>
</dbReference>
<protein>
    <recommendedName>
        <fullName evidence="9">RING-CH-type domain-containing protein</fullName>
    </recommendedName>
</protein>
<dbReference type="STRING" id="4829.A0A168R2L3"/>
<evidence type="ECO:0000313" key="11">
    <source>
        <dbReference type="Proteomes" id="UP000078561"/>
    </source>
</evidence>
<dbReference type="SUPFAM" id="SSF57850">
    <property type="entry name" value="RING/U-box"/>
    <property type="match status" value="1"/>
</dbReference>
<evidence type="ECO:0000256" key="8">
    <source>
        <dbReference type="SAM" id="MobiDB-lite"/>
    </source>
</evidence>
<keyword evidence="11" id="KW-1185">Reference proteome</keyword>
<keyword evidence="6" id="KW-1133">Transmembrane helix</keyword>
<sequence>MAHFRCPTSSIVGSTGRYPYTSGDSIHYSSTSTQLVFEQDPSDQDDSSDESISSSSSSTILASSRPVPRSSTTSSSSTHANPSAEAAAPSMSTVTPATGTSASTHTRRTYDDDKDRRCWICYGEDGDSEGKWVSPCPCSLVAHEKCLLDWITENQKGSPRKIVHCPQCASAYQLAEDSSFLLTLLGVTDQVVHTIAPYLTSLGLGLAFLVVTTTYGASSVLLLFGARDGERLLGPPALWTWRTWVGLPSIPLALLSTRSRWADSTLPFAAVLFLRVSASSPNRISLPYIIQFTWPPTPLATLGLLPWVRLFYNNMYYAAQSLISRQLSLKMVQQQQQQQEQQQDQRRRQRSNSNRLVLIDDQTVNRISENHNIDPTTTTMTAIEQQQVPERSTELDILLGRGPPSVGMLFMGTLLWPVISNVTGNCLSHIKWIRQHVPEPFHRNILGGCLFVVIKDVGNLLYRYQKVRQYRSRRIRNYSEIKPNP</sequence>
<name>A0A168R2L3_ABSGL</name>
<dbReference type="Pfam" id="PF12906">
    <property type="entry name" value="RINGv"/>
    <property type="match status" value="1"/>
</dbReference>
<evidence type="ECO:0000313" key="10">
    <source>
        <dbReference type="EMBL" id="SAM05990.1"/>
    </source>
</evidence>
<evidence type="ECO:0000256" key="2">
    <source>
        <dbReference type="ARBA" id="ARBA00022692"/>
    </source>
</evidence>
<dbReference type="InterPro" id="IPR013083">
    <property type="entry name" value="Znf_RING/FYVE/PHD"/>
</dbReference>
<evidence type="ECO:0000256" key="3">
    <source>
        <dbReference type="ARBA" id="ARBA00022723"/>
    </source>
</evidence>
<dbReference type="FunCoup" id="A0A168R2L3">
    <property type="interactions" value="12"/>
</dbReference>
<keyword evidence="7" id="KW-0472">Membrane</keyword>
<feature type="domain" description="RING-CH-type" evidence="9">
    <location>
        <begin position="110"/>
        <end position="175"/>
    </location>
</feature>
<feature type="compositionally biased region" description="Low complexity" evidence="8">
    <location>
        <begin position="50"/>
        <end position="84"/>
    </location>
</feature>
<dbReference type="PROSITE" id="PS51292">
    <property type="entry name" value="ZF_RING_CH"/>
    <property type="match status" value="1"/>
</dbReference>
<organism evidence="10">
    <name type="scientific">Absidia glauca</name>
    <name type="common">Pin mould</name>
    <dbReference type="NCBI Taxonomy" id="4829"/>
    <lineage>
        <taxon>Eukaryota</taxon>
        <taxon>Fungi</taxon>
        <taxon>Fungi incertae sedis</taxon>
        <taxon>Mucoromycota</taxon>
        <taxon>Mucoromycotina</taxon>
        <taxon>Mucoromycetes</taxon>
        <taxon>Mucorales</taxon>
        <taxon>Cunninghamellaceae</taxon>
        <taxon>Absidia</taxon>
    </lineage>
</organism>
<reference evidence="10" key="1">
    <citation type="submission" date="2016-04" db="EMBL/GenBank/DDBJ databases">
        <authorList>
            <person name="Evans L.H."/>
            <person name="Alamgir A."/>
            <person name="Owens N."/>
            <person name="Weber N.D."/>
            <person name="Virtaneva K."/>
            <person name="Barbian K."/>
            <person name="Babar A."/>
            <person name="Rosenke K."/>
        </authorList>
    </citation>
    <scope>NUCLEOTIDE SEQUENCE [LARGE SCALE GENOMIC DNA]</scope>
    <source>
        <strain evidence="10">CBS 101.48</strain>
    </source>
</reference>
<keyword evidence="3" id="KW-0479">Metal-binding</keyword>
<evidence type="ECO:0000256" key="5">
    <source>
        <dbReference type="ARBA" id="ARBA00022833"/>
    </source>
</evidence>
<evidence type="ECO:0000256" key="6">
    <source>
        <dbReference type="ARBA" id="ARBA00022989"/>
    </source>
</evidence>
<dbReference type="Proteomes" id="UP000078561">
    <property type="component" value="Unassembled WGS sequence"/>
</dbReference>
<keyword evidence="5" id="KW-0862">Zinc</keyword>
<dbReference type="EMBL" id="LT554489">
    <property type="protein sequence ID" value="SAM05990.1"/>
    <property type="molecule type" value="Genomic_DNA"/>
</dbReference>
<proteinExistence type="predicted"/>
<evidence type="ECO:0000256" key="1">
    <source>
        <dbReference type="ARBA" id="ARBA00004141"/>
    </source>
</evidence>
<feature type="compositionally biased region" description="Polar residues" evidence="8">
    <location>
        <begin position="22"/>
        <end position="36"/>
    </location>
</feature>
<dbReference type="SMART" id="SM00744">
    <property type="entry name" value="RINGv"/>
    <property type="match status" value="1"/>
</dbReference>